<proteinExistence type="inferred from homology"/>
<dbReference type="InterPro" id="IPR013874">
    <property type="entry name" value="Cdc37_Hsp90-bd"/>
</dbReference>
<dbReference type="SMART" id="SM01070">
    <property type="entry name" value="CDC37_M"/>
    <property type="match status" value="1"/>
</dbReference>
<accession>A0A820LJA4</accession>
<gene>
    <name evidence="5" type="ORF">UXM345_LOCUS36355</name>
</gene>
<organism evidence="5 6">
    <name type="scientific">Rotaria magnacalcarata</name>
    <dbReference type="NCBI Taxonomy" id="392030"/>
    <lineage>
        <taxon>Eukaryota</taxon>
        <taxon>Metazoa</taxon>
        <taxon>Spiralia</taxon>
        <taxon>Gnathifera</taxon>
        <taxon>Rotifera</taxon>
        <taxon>Eurotatoria</taxon>
        <taxon>Bdelloidea</taxon>
        <taxon>Philodinida</taxon>
        <taxon>Philodinidae</taxon>
        <taxon>Rotaria</taxon>
    </lineage>
</organism>
<evidence type="ECO:0000256" key="2">
    <source>
        <dbReference type="ARBA" id="ARBA00006222"/>
    </source>
</evidence>
<keyword evidence="3" id="KW-0963">Cytoplasm</keyword>
<dbReference type="Proteomes" id="UP000663842">
    <property type="component" value="Unassembled WGS sequence"/>
</dbReference>
<dbReference type="GO" id="GO:0051082">
    <property type="term" value="F:unfolded protein binding"/>
    <property type="evidence" value="ECO:0007669"/>
    <property type="project" value="TreeGrafter"/>
</dbReference>
<dbReference type="GO" id="GO:0031072">
    <property type="term" value="F:heat shock protein binding"/>
    <property type="evidence" value="ECO:0007669"/>
    <property type="project" value="TreeGrafter"/>
</dbReference>
<dbReference type="InterPro" id="IPR004918">
    <property type="entry name" value="Cdc37"/>
</dbReference>
<dbReference type="Gene3D" id="1.20.58.610">
    <property type="entry name" value="Cdc37, Hsp90 binding domain"/>
    <property type="match status" value="1"/>
</dbReference>
<feature type="non-terminal residue" evidence="5">
    <location>
        <position position="1"/>
    </location>
</feature>
<dbReference type="PANTHER" id="PTHR12800">
    <property type="entry name" value="CDC37-RELATED"/>
    <property type="match status" value="1"/>
</dbReference>
<reference evidence="5" key="1">
    <citation type="submission" date="2021-02" db="EMBL/GenBank/DDBJ databases">
        <authorList>
            <person name="Nowell W R."/>
        </authorList>
    </citation>
    <scope>NUCLEOTIDE SEQUENCE</scope>
</reference>
<dbReference type="EMBL" id="CAJOBF010016876">
    <property type="protein sequence ID" value="CAF4358168.1"/>
    <property type="molecule type" value="Genomic_DNA"/>
</dbReference>
<dbReference type="SUPFAM" id="SSF101391">
    <property type="entry name" value="Hsp90 co-chaperone CDC37"/>
    <property type="match status" value="1"/>
</dbReference>
<comment type="similarity">
    <text evidence="2">Belongs to the CDC37 family.</text>
</comment>
<dbReference type="PANTHER" id="PTHR12800:SF4">
    <property type="entry name" value="HSP90 CO-CHAPERONE CDC37"/>
    <property type="match status" value="1"/>
</dbReference>
<comment type="caution">
    <text evidence="5">The sequence shown here is derived from an EMBL/GenBank/DDBJ whole genome shotgun (WGS) entry which is preliminary data.</text>
</comment>
<dbReference type="AlphaFoldDB" id="A0A820LJA4"/>
<sequence>MKSTTCSTLCPTLGNQLLTNIENDSWYESKALLKSAVTCENINEYNLDFSPDGIEEARAIGNIVNSEAIRSYEVRFKNLVNGRNEKIRCIDIGPQPFFKSYSEIIEDDNTSKELLKNNIHLINEETILSLTQLSIDEEEYASMENISRQALLMKYIVHLMRTTTNKTTKCIERVFYRSSSNESYRKKFKEDLEIFRIDIKDRAMKIMGIIEKKENEKECLVTGSLDPN</sequence>
<dbReference type="GO" id="GO:0005737">
    <property type="term" value="C:cytoplasm"/>
    <property type="evidence" value="ECO:0007669"/>
    <property type="project" value="UniProtKB-SubCell"/>
</dbReference>
<evidence type="ECO:0000259" key="4">
    <source>
        <dbReference type="SMART" id="SM01070"/>
    </source>
</evidence>
<name>A0A820LJA4_9BILA</name>
<evidence type="ECO:0000313" key="5">
    <source>
        <dbReference type="EMBL" id="CAF4358168.1"/>
    </source>
</evidence>
<dbReference type="GO" id="GO:0050821">
    <property type="term" value="P:protein stabilization"/>
    <property type="evidence" value="ECO:0007669"/>
    <property type="project" value="TreeGrafter"/>
</dbReference>
<evidence type="ECO:0000313" key="6">
    <source>
        <dbReference type="Proteomes" id="UP000663842"/>
    </source>
</evidence>
<dbReference type="InterPro" id="IPR038189">
    <property type="entry name" value="Cdc37_Hsp90-bd_sf"/>
</dbReference>
<evidence type="ECO:0000256" key="3">
    <source>
        <dbReference type="ARBA" id="ARBA00022490"/>
    </source>
</evidence>
<dbReference type="GO" id="GO:0051087">
    <property type="term" value="F:protein-folding chaperone binding"/>
    <property type="evidence" value="ECO:0007669"/>
    <property type="project" value="TreeGrafter"/>
</dbReference>
<feature type="domain" description="Cdc37 Hsp90 binding" evidence="4">
    <location>
        <begin position="65"/>
        <end position="218"/>
    </location>
</feature>
<evidence type="ECO:0000256" key="1">
    <source>
        <dbReference type="ARBA" id="ARBA00004496"/>
    </source>
</evidence>
<comment type="subcellular location">
    <subcellularLocation>
        <location evidence="1">Cytoplasm</location>
    </subcellularLocation>
</comment>
<dbReference type="GO" id="GO:0006457">
    <property type="term" value="P:protein folding"/>
    <property type="evidence" value="ECO:0007669"/>
    <property type="project" value="TreeGrafter"/>
</dbReference>
<protein>
    <recommendedName>
        <fullName evidence="4">Cdc37 Hsp90 binding domain-containing protein</fullName>
    </recommendedName>
</protein>